<keyword evidence="4" id="KW-1185">Reference proteome</keyword>
<evidence type="ECO:0000313" key="3">
    <source>
        <dbReference type="Proteomes" id="UP000199343"/>
    </source>
</evidence>
<proteinExistence type="predicted"/>
<gene>
    <name evidence="1" type="ORF">GA0070608_4712</name>
    <name evidence="2" type="ORF">OIE14_26715</name>
</gene>
<reference evidence="2 4" key="2">
    <citation type="submission" date="2022-10" db="EMBL/GenBank/DDBJ databases">
        <title>The complete genomes of actinobacterial strains from the NBC collection.</title>
        <authorList>
            <person name="Joergensen T.S."/>
            <person name="Alvarez Arevalo M."/>
            <person name="Sterndorff E.B."/>
            <person name="Faurdal D."/>
            <person name="Vuksanovic O."/>
            <person name="Mourched A.-S."/>
            <person name="Charusanti P."/>
            <person name="Shaw S."/>
            <person name="Blin K."/>
            <person name="Weber T."/>
        </authorList>
    </citation>
    <scope>NUCLEOTIDE SEQUENCE [LARGE SCALE GENOMIC DNA]</scope>
    <source>
        <strain evidence="2 4">NBC 01809</strain>
    </source>
</reference>
<evidence type="ECO:0000313" key="4">
    <source>
        <dbReference type="Proteomes" id="UP001334804"/>
    </source>
</evidence>
<dbReference type="OrthoDB" id="3347799at2"/>
<dbReference type="EMBL" id="FMIC01000002">
    <property type="protein sequence ID" value="SCL71656.1"/>
    <property type="molecule type" value="Genomic_DNA"/>
</dbReference>
<organism evidence="1 3">
    <name type="scientific">Micromonospora peucetia</name>
    <dbReference type="NCBI Taxonomy" id="47871"/>
    <lineage>
        <taxon>Bacteria</taxon>
        <taxon>Bacillati</taxon>
        <taxon>Actinomycetota</taxon>
        <taxon>Actinomycetes</taxon>
        <taxon>Micromonosporales</taxon>
        <taxon>Micromonosporaceae</taxon>
        <taxon>Micromonospora</taxon>
    </lineage>
</organism>
<dbReference type="EMBL" id="CP109071">
    <property type="protein sequence ID" value="WSA31678.1"/>
    <property type="molecule type" value="Genomic_DNA"/>
</dbReference>
<accession>A0A1C6VZD9</accession>
<reference evidence="1 3" key="1">
    <citation type="submission" date="2016-06" db="EMBL/GenBank/DDBJ databases">
        <authorList>
            <person name="Kjaerup R.B."/>
            <person name="Dalgaard T.S."/>
            <person name="Juul-Madsen H.R."/>
        </authorList>
    </citation>
    <scope>NUCLEOTIDE SEQUENCE [LARGE SCALE GENOMIC DNA]</scope>
    <source>
        <strain evidence="1 3">DSM 43363</strain>
    </source>
</reference>
<dbReference type="RefSeq" id="WP_091630633.1">
    <property type="nucleotide sequence ID" value="NZ_CP109071.1"/>
</dbReference>
<dbReference type="Proteomes" id="UP001334804">
    <property type="component" value="Chromosome"/>
</dbReference>
<evidence type="ECO:0000313" key="1">
    <source>
        <dbReference type="EMBL" id="SCL71656.1"/>
    </source>
</evidence>
<protein>
    <submittedName>
        <fullName evidence="2">DUF2726 domain-containing protein</fullName>
    </submittedName>
</protein>
<sequence length="294" mass="31046">MTSTGGGDGSWLRAVAGDGGRGPLFARGGQLVHGPRRLGELVHGRPPGVTGNQWSTAIREGYDLVVCAADTARPVFAVEIGPVAPAGSAEQRVERLKNAVAEAVGLPVLRIGSPTLRADEHGRQIVAYLLDARGYAALGAGEPDDADALPVGFRDILGRLPDGRTGHVNDLGALARSAAVQAYVSRRLVDPIVRGLHVRWSGGAAEGWSWVRVRQGACLVERVTVHEQRVSAGVDPGRLAEDLAAVAIGERMRAPDTAEPVLTPHDELLAEIRRLESRRGEMTGGFAFAYLCAD</sequence>
<evidence type="ECO:0000313" key="2">
    <source>
        <dbReference type="EMBL" id="WSA31678.1"/>
    </source>
</evidence>
<name>A0A1C6VZD9_9ACTN</name>
<dbReference type="Proteomes" id="UP000199343">
    <property type="component" value="Unassembled WGS sequence"/>
</dbReference>
<dbReference type="AlphaFoldDB" id="A0A1C6VZD9"/>